<organism evidence="1 2">
    <name type="scientific">Filobasidium floriforme</name>
    <dbReference type="NCBI Taxonomy" id="5210"/>
    <lineage>
        <taxon>Eukaryota</taxon>
        <taxon>Fungi</taxon>
        <taxon>Dikarya</taxon>
        <taxon>Basidiomycota</taxon>
        <taxon>Agaricomycotina</taxon>
        <taxon>Tremellomycetes</taxon>
        <taxon>Filobasidiales</taxon>
        <taxon>Filobasidiaceae</taxon>
        <taxon>Filobasidium</taxon>
    </lineage>
</organism>
<keyword evidence="2" id="KW-1185">Reference proteome</keyword>
<dbReference type="InterPro" id="IPR007612">
    <property type="entry name" value="LOR"/>
</dbReference>
<evidence type="ECO:0000313" key="2">
    <source>
        <dbReference type="Proteomes" id="UP000812966"/>
    </source>
</evidence>
<protein>
    <submittedName>
        <fullName evidence="1">Uncharacterized protein</fullName>
    </submittedName>
</protein>
<proteinExistence type="predicted"/>
<gene>
    <name evidence="1" type="ORF">FFLO_05503</name>
</gene>
<dbReference type="Pfam" id="PF04525">
    <property type="entry name" value="LOR"/>
    <property type="match status" value="1"/>
</dbReference>
<name>A0A8K0NNW6_9TREE</name>
<accession>A0A8K0NNW6</accession>
<evidence type="ECO:0000313" key="1">
    <source>
        <dbReference type="EMBL" id="KAG7529659.1"/>
    </source>
</evidence>
<comment type="caution">
    <text evidence="1">The sequence shown here is derived from an EMBL/GenBank/DDBJ whole genome shotgun (WGS) entry which is preliminary data.</text>
</comment>
<dbReference type="AlphaFoldDB" id="A0A8K0NNW6"/>
<dbReference type="Proteomes" id="UP000812966">
    <property type="component" value="Unassembled WGS sequence"/>
</dbReference>
<sequence length="203" mass="23581">MGSSFSSPDPAPTRPTGVSHIVVESEYPVHRFELYFGHGPDPRSVRLMPYNREAMYISYGYLGFTTYLLSPNGKIIMQFARNWFSSRYTGITNMNLIVPCEVSFDLDYPDCKVTASFQNWDRNRRKTTWVLCDPYRYGKEAEIKSHGRSIAKIKYSKEGCWPFNRHCYDIRVQAGFDDVLAIAMCIFWVRVFIPRSLLSHRST</sequence>
<dbReference type="EMBL" id="JABELV010000141">
    <property type="protein sequence ID" value="KAG7529659.1"/>
    <property type="molecule type" value="Genomic_DNA"/>
</dbReference>
<reference evidence="1" key="1">
    <citation type="submission" date="2020-04" db="EMBL/GenBank/DDBJ databases">
        <title>Analysis of mating type loci in Filobasidium floriforme.</title>
        <authorList>
            <person name="Nowrousian M."/>
        </authorList>
    </citation>
    <scope>NUCLEOTIDE SEQUENCE</scope>
    <source>
        <strain evidence="1">CBS 6242</strain>
    </source>
</reference>